<dbReference type="Pfam" id="PF08245">
    <property type="entry name" value="Mur_ligase_M"/>
    <property type="match status" value="1"/>
</dbReference>
<evidence type="ECO:0000313" key="18">
    <source>
        <dbReference type="Proteomes" id="UP000002754"/>
    </source>
</evidence>
<proteinExistence type="inferred from homology"/>
<feature type="domain" description="Mur ligase central" evidence="15">
    <location>
        <begin position="108"/>
        <end position="307"/>
    </location>
</feature>
<keyword evidence="3" id="KW-0963">Cytoplasm</keyword>
<dbReference type="STRING" id="1218173.BALCAV_0215570"/>
<dbReference type="SUPFAM" id="SSF63418">
    <property type="entry name" value="MurE/MurF N-terminal domain"/>
    <property type="match status" value="1"/>
</dbReference>
<dbReference type="GO" id="GO:0005524">
    <property type="term" value="F:ATP binding"/>
    <property type="evidence" value="ECO:0007669"/>
    <property type="project" value="UniProtKB-KW"/>
</dbReference>
<evidence type="ECO:0000313" key="19">
    <source>
        <dbReference type="Proteomes" id="UP000297014"/>
    </source>
</evidence>
<evidence type="ECO:0000256" key="8">
    <source>
        <dbReference type="ARBA" id="ARBA00022960"/>
    </source>
</evidence>
<evidence type="ECO:0000256" key="2">
    <source>
        <dbReference type="ARBA" id="ARBA00005898"/>
    </source>
</evidence>
<dbReference type="NCBIfam" id="NF001126">
    <property type="entry name" value="PRK00139.1-4"/>
    <property type="match status" value="1"/>
</dbReference>
<dbReference type="Gene3D" id="3.40.1190.10">
    <property type="entry name" value="Mur-like, catalytic domain"/>
    <property type="match status" value="1"/>
</dbReference>
<evidence type="ECO:0000259" key="14">
    <source>
        <dbReference type="Pfam" id="PF02875"/>
    </source>
</evidence>
<keyword evidence="11 12" id="KW-0961">Cell wall biogenesis/degradation</keyword>
<feature type="domain" description="Mur ligase N-terminal catalytic" evidence="13">
    <location>
        <begin position="24"/>
        <end position="96"/>
    </location>
</feature>
<keyword evidence="18" id="KW-1185">Reference proteome</keyword>
<dbReference type="EMBL" id="ALPT02000056">
    <property type="protein sequence ID" value="KGA96553.1"/>
    <property type="molecule type" value="Genomic_DNA"/>
</dbReference>
<evidence type="ECO:0000256" key="12">
    <source>
        <dbReference type="RuleBase" id="RU004135"/>
    </source>
</evidence>
<dbReference type="InterPro" id="IPR013221">
    <property type="entry name" value="Mur_ligase_cen"/>
</dbReference>
<dbReference type="InterPro" id="IPR036565">
    <property type="entry name" value="Mur-like_cat_sf"/>
</dbReference>
<dbReference type="InterPro" id="IPR000713">
    <property type="entry name" value="Mur_ligase_N"/>
</dbReference>
<keyword evidence="8 12" id="KW-0133">Cell shape</keyword>
<evidence type="ECO:0000313" key="17">
    <source>
        <dbReference type="EMBL" id="THG91850.1"/>
    </source>
</evidence>
<evidence type="ECO:0000256" key="7">
    <source>
        <dbReference type="ARBA" id="ARBA00022840"/>
    </source>
</evidence>
<name>A0A094WKS5_ALKAL</name>
<keyword evidence="9 12" id="KW-0573">Peptidoglycan synthesis</keyword>
<evidence type="ECO:0000256" key="6">
    <source>
        <dbReference type="ARBA" id="ARBA00022741"/>
    </source>
</evidence>
<evidence type="ECO:0000259" key="13">
    <source>
        <dbReference type="Pfam" id="PF01225"/>
    </source>
</evidence>
<reference evidence="17 19" key="2">
    <citation type="submission" date="2014-01" db="EMBL/GenBank/DDBJ databases">
        <title>Draft genome sequencing of Bacillus alcalophilus CGMCC 1.3604.</title>
        <authorList>
            <person name="Yang J."/>
            <person name="Diao L."/>
            <person name="Yang S."/>
        </authorList>
    </citation>
    <scope>NUCLEOTIDE SEQUENCE [LARGE SCALE GENOMIC DNA]</scope>
    <source>
        <strain evidence="17 19">CGMCC 1.3604</strain>
    </source>
</reference>
<keyword evidence="10 12" id="KW-0131">Cell cycle</keyword>
<dbReference type="eggNOG" id="COG0769">
    <property type="taxonomic scope" value="Bacteria"/>
</dbReference>
<dbReference type="GO" id="GO:0008360">
    <property type="term" value="P:regulation of cell shape"/>
    <property type="evidence" value="ECO:0007669"/>
    <property type="project" value="UniProtKB-KW"/>
</dbReference>
<dbReference type="GO" id="GO:0051301">
    <property type="term" value="P:cell division"/>
    <property type="evidence" value="ECO:0007669"/>
    <property type="project" value="UniProtKB-KW"/>
</dbReference>
<dbReference type="SUPFAM" id="SSF53623">
    <property type="entry name" value="MurD-like peptide ligases, catalytic domain"/>
    <property type="match status" value="1"/>
</dbReference>
<evidence type="ECO:0000256" key="9">
    <source>
        <dbReference type="ARBA" id="ARBA00022984"/>
    </source>
</evidence>
<evidence type="ECO:0000256" key="5">
    <source>
        <dbReference type="ARBA" id="ARBA00022618"/>
    </source>
</evidence>
<comment type="pathway">
    <text evidence="1 12">Cell wall biogenesis; peptidoglycan biosynthesis.</text>
</comment>
<dbReference type="Proteomes" id="UP000297014">
    <property type="component" value="Unassembled WGS sequence"/>
</dbReference>
<evidence type="ECO:0000256" key="11">
    <source>
        <dbReference type="ARBA" id="ARBA00023316"/>
    </source>
</evidence>
<dbReference type="NCBIfam" id="TIGR01085">
    <property type="entry name" value="murE"/>
    <property type="match status" value="1"/>
</dbReference>
<keyword evidence="5 12" id="KW-0132">Cell division</keyword>
<evidence type="ECO:0000256" key="4">
    <source>
        <dbReference type="ARBA" id="ARBA00022598"/>
    </source>
</evidence>
<comment type="subcellular location">
    <subcellularLocation>
        <location evidence="12">Cytoplasm</location>
    </subcellularLocation>
</comment>
<dbReference type="Pfam" id="PF01225">
    <property type="entry name" value="Mur_ligase"/>
    <property type="match status" value="1"/>
</dbReference>
<dbReference type="GO" id="GO:0005737">
    <property type="term" value="C:cytoplasm"/>
    <property type="evidence" value="ECO:0007669"/>
    <property type="project" value="UniProtKB-SubCell"/>
</dbReference>
<dbReference type="PANTHER" id="PTHR23135:SF4">
    <property type="entry name" value="UDP-N-ACETYLMURAMOYL-L-ALANYL-D-GLUTAMATE--2,6-DIAMINOPIMELATE LIGASE MURE HOMOLOG, CHLOROPLASTIC"/>
    <property type="match status" value="1"/>
</dbReference>
<reference evidence="16 18" key="1">
    <citation type="journal article" date="2014" name="Genome Announc.">
        <title>Draft Genome Sequence of Bacillus alcalophilus AV1934, a Classic Alkaliphile Isolated from Human Feces in 1934.</title>
        <authorList>
            <person name="Attie O."/>
            <person name="Jayaprakash A."/>
            <person name="Shah H."/>
            <person name="Paulsen I.T."/>
            <person name="Morino M."/>
            <person name="Takahashi Y."/>
            <person name="Narumi I."/>
            <person name="Sachidanandam R."/>
            <person name="Satoh K."/>
            <person name="Ito M."/>
            <person name="Krulwich T.A."/>
        </authorList>
    </citation>
    <scope>NUCLEOTIDE SEQUENCE [LARGE SCALE GENOMIC DNA]</scope>
    <source>
        <strain evidence="16 18">AV1934</strain>
    </source>
</reference>
<keyword evidence="4 17" id="KW-0436">Ligase</keyword>
<dbReference type="Pfam" id="PF02875">
    <property type="entry name" value="Mur_ligase_C"/>
    <property type="match status" value="1"/>
</dbReference>
<dbReference type="InterPro" id="IPR004101">
    <property type="entry name" value="Mur_ligase_C"/>
</dbReference>
<gene>
    <name evidence="17" type="ORF">AJ85_01280</name>
    <name evidence="16" type="ORF">BALCAV_0215570</name>
</gene>
<dbReference type="OrthoDB" id="9800958at2"/>
<evidence type="ECO:0000259" key="15">
    <source>
        <dbReference type="Pfam" id="PF08245"/>
    </source>
</evidence>
<dbReference type="InterPro" id="IPR035911">
    <property type="entry name" value="MurE/MurF_N"/>
</dbReference>
<dbReference type="EMBL" id="JALP01000041">
    <property type="protein sequence ID" value="THG91850.1"/>
    <property type="molecule type" value="Genomic_DNA"/>
</dbReference>
<dbReference type="Proteomes" id="UP000002754">
    <property type="component" value="Unassembled WGS sequence"/>
</dbReference>
<dbReference type="SUPFAM" id="SSF53244">
    <property type="entry name" value="MurD-like peptide ligases, peptide-binding domain"/>
    <property type="match status" value="1"/>
</dbReference>
<evidence type="ECO:0000256" key="1">
    <source>
        <dbReference type="ARBA" id="ARBA00004752"/>
    </source>
</evidence>
<dbReference type="PANTHER" id="PTHR23135">
    <property type="entry name" value="MUR LIGASE FAMILY MEMBER"/>
    <property type="match status" value="1"/>
</dbReference>
<protein>
    <submittedName>
        <fullName evidence="17">UDP-N-acetylmuramoylalanyl-D-glutamate--2, 6-diaminopimelate ligase</fullName>
    </submittedName>
</protein>
<dbReference type="RefSeq" id="WP_003324172.1">
    <property type="nucleotide sequence ID" value="NZ_ALPT02000056.1"/>
</dbReference>
<dbReference type="Gene3D" id="3.40.1390.10">
    <property type="entry name" value="MurE/MurF, N-terminal domain"/>
    <property type="match status" value="1"/>
</dbReference>
<organism evidence="16 18">
    <name type="scientific">Alkalihalobacillus alcalophilus ATCC 27647 = CGMCC 1.3604</name>
    <dbReference type="NCBI Taxonomy" id="1218173"/>
    <lineage>
        <taxon>Bacteria</taxon>
        <taxon>Bacillati</taxon>
        <taxon>Bacillota</taxon>
        <taxon>Bacilli</taxon>
        <taxon>Bacillales</taxon>
        <taxon>Bacillaceae</taxon>
        <taxon>Alkalihalobacillus</taxon>
    </lineage>
</organism>
<dbReference type="GO" id="GO:0004326">
    <property type="term" value="F:tetrahydrofolylpolyglutamate synthase activity"/>
    <property type="evidence" value="ECO:0007669"/>
    <property type="project" value="InterPro"/>
</dbReference>
<evidence type="ECO:0000256" key="10">
    <source>
        <dbReference type="ARBA" id="ARBA00023306"/>
    </source>
</evidence>
<dbReference type="InterPro" id="IPR036615">
    <property type="entry name" value="Mur_ligase_C_dom_sf"/>
</dbReference>
<dbReference type="UniPathway" id="UPA00219"/>
<comment type="similarity">
    <text evidence="2">Belongs to the MurCDEF family. MurE subfamily.</text>
</comment>
<dbReference type="AlphaFoldDB" id="A0A094WKS5"/>
<accession>A0A094WKS5</accession>
<keyword evidence="6" id="KW-0547">Nucleotide-binding</keyword>
<dbReference type="GO" id="GO:0071555">
    <property type="term" value="P:cell wall organization"/>
    <property type="evidence" value="ECO:0007669"/>
    <property type="project" value="UniProtKB-KW"/>
</dbReference>
<evidence type="ECO:0000313" key="16">
    <source>
        <dbReference type="EMBL" id="KGA96553.1"/>
    </source>
</evidence>
<dbReference type="GO" id="GO:0009252">
    <property type="term" value="P:peptidoglycan biosynthetic process"/>
    <property type="evidence" value="ECO:0007669"/>
    <property type="project" value="UniProtKB-UniPathway"/>
</dbReference>
<evidence type="ECO:0000256" key="3">
    <source>
        <dbReference type="ARBA" id="ARBA00022490"/>
    </source>
</evidence>
<dbReference type="Gene3D" id="3.90.190.20">
    <property type="entry name" value="Mur ligase, C-terminal domain"/>
    <property type="match status" value="1"/>
</dbReference>
<dbReference type="PROSITE" id="PS01011">
    <property type="entry name" value="FOLYLPOLYGLU_SYNT_1"/>
    <property type="match status" value="1"/>
</dbReference>
<feature type="domain" description="Mur ligase C-terminal" evidence="14">
    <location>
        <begin position="329"/>
        <end position="456"/>
    </location>
</feature>
<keyword evidence="7" id="KW-0067">ATP-binding</keyword>
<comment type="caution">
    <text evidence="16">The sequence shown here is derived from an EMBL/GenBank/DDBJ whole genome shotgun (WGS) entry which is preliminary data.</text>
</comment>
<dbReference type="InterPro" id="IPR018109">
    <property type="entry name" value="Folylpolyglutamate_synth_CS"/>
</dbReference>
<dbReference type="InterPro" id="IPR005761">
    <property type="entry name" value="UDP-N-AcMur-Glu-dNH2Pim_ligase"/>
</dbReference>
<sequence length="484" mass="54799">MKLPLLLQELNMIVNEPSLNDIEVTGLHFHSKKVEPGFLFVAISGFEQDGHDYIAEACERGAVAVLGEAKSIQIDIPYYSVPDSRRALSRLSAAFYQFPTNKHKVIGITGTNGKTTTSYMLKHILTEAGRTCSLISSVSHEINGETRPSHVTTPDAITIQKLLAESEDEYVILEVSSHGLDQGRVSDVFFDYALFTNLSHDHLNYHPTIEHYFASKVKLFDQLKPNGEAIVATFTEIWSERLVAYVKKQHKKVTTVGPQHHNDIVSSYENEFSTLFELSKFDMEISFELPVIGVHQNRNALLAYATAEKCGVTPKEIKKALSQFPEVPGRFQQMKLPKDSTAVIDYAHSPESIDACLKTIKMYKPNRLFHVFGFRGDSDVTKREAMLEHSFQHSDQIFLTFDDLNGVSEEEMYQTLLKLNESIDNQAIIINDRTEAIKHAYSEMEKGDWLVITGKGHEKYKQVFNLPSKNDQETLQYLKEGQCK</sequence>